<sequence>MSLFQKVLDFLGSGVAETVVKSVQRYFPPTLSEKERMAIENAIRESARAHELKLIALAQAEQQAFEHRLVALEGTASDLKHFGVLGQLTVFLRGLQRPLWGFFVLYLDYQVFIQGRWPALAVSAESELGLDIQSAFWMINFLVLGFLFGERAMRNVLPLLMAKKTGPVGLPEQAQLSEHVAKG</sequence>
<comment type="caution">
    <text evidence="1">The sequence shown here is derived from an EMBL/GenBank/DDBJ whole genome shotgun (WGS) entry which is preliminary data.</text>
</comment>
<accession>A0ABN8DTF6</accession>
<dbReference type="RefSeq" id="WP_237465992.1">
    <property type="nucleotide sequence ID" value="NZ_CAKLDI010000001.1"/>
</dbReference>
<evidence type="ECO:0000313" key="1">
    <source>
        <dbReference type="EMBL" id="CAH0533554.1"/>
    </source>
</evidence>
<proteinExistence type="predicted"/>
<evidence type="ECO:0000313" key="2">
    <source>
        <dbReference type="Proteomes" id="UP000838672"/>
    </source>
</evidence>
<organism evidence="1 2">
    <name type="scientific">Vibrio stylophorae</name>
    <dbReference type="NCBI Taxonomy" id="659351"/>
    <lineage>
        <taxon>Bacteria</taxon>
        <taxon>Pseudomonadati</taxon>
        <taxon>Pseudomonadota</taxon>
        <taxon>Gammaproteobacteria</taxon>
        <taxon>Vibrionales</taxon>
        <taxon>Vibrionaceae</taxon>
        <taxon>Vibrio</taxon>
    </lineage>
</organism>
<name>A0ABN8DTF6_9VIBR</name>
<dbReference type="EMBL" id="CAKLDI010000001">
    <property type="protein sequence ID" value="CAH0533554.1"/>
    <property type="molecule type" value="Genomic_DNA"/>
</dbReference>
<reference evidence="1" key="1">
    <citation type="submission" date="2021-11" db="EMBL/GenBank/DDBJ databases">
        <authorList>
            <person name="Rodrigo-Torres L."/>
            <person name="Arahal R. D."/>
            <person name="Lucena T."/>
        </authorList>
    </citation>
    <scope>NUCLEOTIDE SEQUENCE</scope>
    <source>
        <strain evidence="1">CECT 7929</strain>
    </source>
</reference>
<protein>
    <submittedName>
        <fullName evidence="1">Uncharacterized protein</fullName>
    </submittedName>
</protein>
<gene>
    <name evidence="1" type="ORF">VST7929_01424</name>
</gene>
<dbReference type="Proteomes" id="UP000838672">
    <property type="component" value="Unassembled WGS sequence"/>
</dbReference>
<keyword evidence="2" id="KW-1185">Reference proteome</keyword>